<dbReference type="Gene3D" id="2.30.110.20">
    <property type="entry name" value="Hcp1-like"/>
    <property type="match status" value="1"/>
</dbReference>
<keyword evidence="4" id="KW-1185">Reference proteome</keyword>
<dbReference type="InterPro" id="IPR036624">
    <property type="entry name" value="Hcp1-lik_sf"/>
</dbReference>
<dbReference type="Proteomes" id="UP000318428">
    <property type="component" value="Unassembled WGS sequence"/>
</dbReference>
<evidence type="ECO:0000313" key="4">
    <source>
        <dbReference type="Proteomes" id="UP000318428"/>
    </source>
</evidence>
<accession>A0A5C5PWN0</accession>
<organism evidence="2 3">
    <name type="scientific">Pseudomonas saxonica</name>
    <dbReference type="NCBI Taxonomy" id="2600598"/>
    <lineage>
        <taxon>Bacteria</taxon>
        <taxon>Pseudomonadati</taxon>
        <taxon>Pseudomonadota</taxon>
        <taxon>Gammaproteobacteria</taxon>
        <taxon>Pseudomonadales</taxon>
        <taxon>Pseudomonadaceae</taxon>
        <taxon>Pseudomonas</taxon>
    </lineage>
</organism>
<dbReference type="EMBL" id="VFIO01000009">
    <property type="protein sequence ID" value="TWR87069.1"/>
    <property type="molecule type" value="Genomic_DNA"/>
</dbReference>
<protein>
    <submittedName>
        <fullName evidence="2">Hcp family type VI secretion system effector</fullName>
    </submittedName>
</protein>
<evidence type="ECO:0000313" key="2">
    <source>
        <dbReference type="EMBL" id="TWR91381.1"/>
    </source>
</evidence>
<dbReference type="PANTHER" id="PTHR34319:SF6">
    <property type="entry name" value="MAJOR EXPORTED PROTEIN"/>
    <property type="match status" value="1"/>
</dbReference>
<dbReference type="InterPro" id="IPR008514">
    <property type="entry name" value="T6SS_Hcp"/>
</dbReference>
<proteinExistence type="predicted"/>
<name>A0A5C5PWN0_9PSED</name>
<dbReference type="RefSeq" id="WP_146386928.1">
    <property type="nucleotide sequence ID" value="NZ_VFIO01000009.1"/>
</dbReference>
<dbReference type="EMBL" id="VFIP01000023">
    <property type="protein sequence ID" value="TWR91381.1"/>
    <property type="molecule type" value="Genomic_DNA"/>
</dbReference>
<dbReference type="InterPro" id="IPR052947">
    <property type="entry name" value="T6SS_Hcp1_domain"/>
</dbReference>
<evidence type="ECO:0000313" key="3">
    <source>
        <dbReference type="Proteomes" id="UP000317901"/>
    </source>
</evidence>
<dbReference type="Proteomes" id="UP000317901">
    <property type="component" value="Unassembled WGS sequence"/>
</dbReference>
<dbReference type="NCBIfam" id="TIGR03344">
    <property type="entry name" value="VI_effect_Hcp1"/>
    <property type="match status" value="1"/>
</dbReference>
<reference evidence="3 4" key="1">
    <citation type="submission" date="2019-06" db="EMBL/GenBank/DDBJ databases">
        <title>Pseudomonas bimorpha sp. nov. isolated from bovine raw milk and skim milk concentrate.</title>
        <authorList>
            <person name="Hofmann K."/>
            <person name="Huptas C."/>
            <person name="Doll E."/>
            <person name="Scherer S."/>
            <person name="Wenning M."/>
        </authorList>
    </citation>
    <scope>NUCLEOTIDE SEQUENCE [LARGE SCALE GENOMIC DNA]</scope>
    <source>
        <strain evidence="1 4">DSM 108989</strain>
        <strain evidence="2 3">DSM 108990</strain>
    </source>
</reference>
<sequence>MPTPAFLTLVGKSQGLISAGALGKESVGTAWQMGREDQIMIQALTHGITVPGGAKASQRIHKPLIITKVIDKSSPLINIALCNAEMLTTCRVEWYRPAGSAGLEHFYTMELGDAVIVGVDIALPHCQSMETAQFTQLETVQFAYQTITWRHEIAGTSGYDFWQNEGH</sequence>
<dbReference type="OrthoDB" id="5674026at2"/>
<dbReference type="SUPFAM" id="SSF141452">
    <property type="entry name" value="Hcp1-like"/>
    <property type="match status" value="1"/>
</dbReference>
<dbReference type="PANTHER" id="PTHR34319">
    <property type="entry name" value="MAJOR EXPORTED PROTEIN"/>
    <property type="match status" value="1"/>
</dbReference>
<evidence type="ECO:0000313" key="1">
    <source>
        <dbReference type="EMBL" id="TWR87069.1"/>
    </source>
</evidence>
<dbReference type="Pfam" id="PF05638">
    <property type="entry name" value="T6SS_HCP"/>
    <property type="match status" value="1"/>
</dbReference>
<dbReference type="AlphaFoldDB" id="A0A5C5PWN0"/>
<gene>
    <name evidence="2" type="ORF">FJD37_13310</name>
    <name evidence="1" type="ORF">FJD38_19190</name>
</gene>
<comment type="caution">
    <text evidence="2">The sequence shown here is derived from an EMBL/GenBank/DDBJ whole genome shotgun (WGS) entry which is preliminary data.</text>
</comment>